<reference evidence="6 7" key="1">
    <citation type="submission" date="2019-02" db="EMBL/GenBank/DDBJ databases">
        <title>Investigation of anaerobic lignin degradation for improved lignocellulosic biofuels.</title>
        <authorList>
            <person name="Deangelis K."/>
        </authorList>
    </citation>
    <scope>NUCLEOTIDE SEQUENCE [LARGE SCALE GENOMIC DNA]</scope>
    <source>
        <strain evidence="6 7">159R</strain>
    </source>
</reference>
<dbReference type="PANTHER" id="PTHR11986">
    <property type="entry name" value="AMINOTRANSFERASE CLASS III"/>
    <property type="match status" value="1"/>
</dbReference>
<dbReference type="EC" id="2.6.1.82" evidence="5"/>
<comment type="subunit">
    <text evidence="5">Homodimer.</text>
</comment>
<comment type="catalytic activity">
    <reaction evidence="5">
        <text>cadaverine + 2-oxoglutarate = 5-aminopentanal + L-glutamate</text>
        <dbReference type="Rhea" id="RHEA:61624"/>
        <dbReference type="ChEBI" id="CHEBI:16810"/>
        <dbReference type="ChEBI" id="CHEBI:29985"/>
        <dbReference type="ChEBI" id="CHEBI:58384"/>
        <dbReference type="ChEBI" id="CHEBI:144896"/>
    </reaction>
</comment>
<dbReference type="FunFam" id="3.40.640.10:FF:000004">
    <property type="entry name" value="Acetylornithine aminotransferase"/>
    <property type="match status" value="1"/>
</dbReference>
<dbReference type="AlphaFoldDB" id="A0A4R1NG22"/>
<gene>
    <name evidence="5" type="primary">patA</name>
    <name evidence="6" type="ORF">EZJ58_4171</name>
</gene>
<comment type="pathway">
    <text evidence="5">Amine and polyamine degradation; putrescine degradation; 4-aminobutanal from putrescine (transaminase route): step 1/1.</text>
</comment>
<dbReference type="Pfam" id="PF00202">
    <property type="entry name" value="Aminotran_3"/>
    <property type="match status" value="1"/>
</dbReference>
<evidence type="ECO:0000256" key="3">
    <source>
        <dbReference type="ARBA" id="ARBA00022679"/>
    </source>
</evidence>
<dbReference type="InterPro" id="IPR050103">
    <property type="entry name" value="Class-III_PLP-dep_AT"/>
</dbReference>
<dbReference type="UniPathway" id="UPA00188">
    <property type="reaction ID" value="UER00290"/>
</dbReference>
<dbReference type="PROSITE" id="PS00600">
    <property type="entry name" value="AA_TRANSFER_CLASS_3"/>
    <property type="match status" value="1"/>
</dbReference>
<dbReference type="GO" id="GO:0019477">
    <property type="term" value="P:L-lysine catabolic process"/>
    <property type="evidence" value="ECO:0007669"/>
    <property type="project" value="UniProtKB-UniRule"/>
</dbReference>
<name>A0A4R1NG22_9GAMM</name>
<keyword evidence="7" id="KW-1185">Reference proteome</keyword>
<accession>A0A4R1NG22</accession>
<comment type="cofactor">
    <cofactor evidence="1 5">
        <name>pyridoxal 5'-phosphate</name>
        <dbReference type="ChEBI" id="CHEBI:597326"/>
    </cofactor>
</comment>
<evidence type="ECO:0000313" key="6">
    <source>
        <dbReference type="EMBL" id="TCL05947.1"/>
    </source>
</evidence>
<dbReference type="GO" id="GO:0019161">
    <property type="term" value="F:diamine transaminase activity"/>
    <property type="evidence" value="ECO:0007669"/>
    <property type="project" value="UniProtKB-EC"/>
</dbReference>
<dbReference type="PANTHER" id="PTHR11986:SF112">
    <property type="entry name" value="PUTRESCINE AMINOTRANSFERASE"/>
    <property type="match status" value="1"/>
</dbReference>
<dbReference type="InterPro" id="IPR017747">
    <property type="entry name" value="Putrescine_aminotransferase"/>
</dbReference>
<keyword evidence="3 5" id="KW-0808">Transferase</keyword>
<dbReference type="GO" id="GO:0033094">
    <property type="term" value="F:putrescine--2-oxoglutarate transaminase activity"/>
    <property type="evidence" value="ECO:0007669"/>
    <property type="project" value="UniProtKB-UniRule"/>
</dbReference>
<evidence type="ECO:0000313" key="7">
    <source>
        <dbReference type="Proteomes" id="UP000294555"/>
    </source>
</evidence>
<dbReference type="InterPro" id="IPR015424">
    <property type="entry name" value="PyrdxlP-dep_Trfase"/>
</dbReference>
<comment type="catalytic activity">
    <reaction evidence="5">
        <text>putrescine + 2-oxoglutarate = 1-pyrroline + L-glutamate + H2O</text>
        <dbReference type="Rhea" id="RHEA:12268"/>
        <dbReference type="ChEBI" id="CHEBI:15377"/>
        <dbReference type="ChEBI" id="CHEBI:16810"/>
        <dbReference type="ChEBI" id="CHEBI:29985"/>
        <dbReference type="ChEBI" id="CHEBI:36781"/>
        <dbReference type="ChEBI" id="CHEBI:326268"/>
        <dbReference type="EC" id="2.6.1.82"/>
    </reaction>
</comment>
<keyword evidence="2 5" id="KW-0032">Aminotransferase</keyword>
<feature type="binding site" description="in other chain" evidence="5">
    <location>
        <begin position="150"/>
        <end position="151"/>
    </location>
    <ligand>
        <name>pyridoxal 5'-phosphate</name>
        <dbReference type="ChEBI" id="CHEBI:597326"/>
        <note>ligand shared between dimeric partners</note>
    </ligand>
</feature>
<dbReference type="EMBL" id="SJOI01000001">
    <property type="protein sequence ID" value="TCL05947.1"/>
    <property type="molecule type" value="Genomic_DNA"/>
</dbReference>
<evidence type="ECO:0000256" key="1">
    <source>
        <dbReference type="ARBA" id="ARBA00001933"/>
    </source>
</evidence>
<dbReference type="NCBIfam" id="TIGR03372">
    <property type="entry name" value="putres_am_tran"/>
    <property type="match status" value="1"/>
</dbReference>
<dbReference type="GO" id="GO:0042802">
    <property type="term" value="F:identical protein binding"/>
    <property type="evidence" value="ECO:0007669"/>
    <property type="project" value="TreeGrafter"/>
</dbReference>
<dbReference type="InterPro" id="IPR049704">
    <property type="entry name" value="Aminotrans_3_PPA_site"/>
</dbReference>
<feature type="binding site" evidence="5">
    <location>
        <position position="328"/>
    </location>
    <ligand>
        <name>pyridoxal 5'-phosphate</name>
        <dbReference type="ChEBI" id="CHEBI:597326"/>
        <note>ligand shared between dimeric partners</note>
    </ligand>
</feature>
<evidence type="ECO:0000256" key="4">
    <source>
        <dbReference type="ARBA" id="ARBA00022898"/>
    </source>
</evidence>
<dbReference type="InterPro" id="IPR015422">
    <property type="entry name" value="PyrdxlP-dep_Trfase_small"/>
</dbReference>
<dbReference type="Gene3D" id="3.90.1150.10">
    <property type="entry name" value="Aspartate Aminotransferase, domain 1"/>
    <property type="match status" value="1"/>
</dbReference>
<dbReference type="EC" id="2.6.1.29" evidence="5"/>
<feature type="binding site" description="in other chain" evidence="5">
    <location>
        <position position="270"/>
    </location>
    <ligand>
        <name>pyridoxal 5'-phosphate</name>
        <dbReference type="ChEBI" id="CHEBI:597326"/>
        <note>ligand shared between dimeric partners</note>
    </ligand>
</feature>
<comment type="function">
    <text evidence="5">Catalyzes the aminotransferase reaction from putrescine to 2-oxoglutarate, leading to glutamate and 4-aminobutanal, which spontaneously cyclizes to form 1-pyrroline. This is the first step in one of two pathways for putrescine degradation, where putrescine is converted into 4-aminobutanoate (gamma-aminobutyrate or GABA) via 4-aminobutanal. Also functions as a cadaverine transaminase in a a L-lysine degradation pathway to succinate that proceeds via cadaverine, glutarate and L-2-hydroxyglutarate.</text>
</comment>
<organism evidence="6 7">
    <name type="scientific">Sodalis ligni</name>
    <dbReference type="NCBI Taxonomy" id="2697027"/>
    <lineage>
        <taxon>Bacteria</taxon>
        <taxon>Pseudomonadati</taxon>
        <taxon>Pseudomonadota</taxon>
        <taxon>Gammaproteobacteria</taxon>
        <taxon>Enterobacterales</taxon>
        <taxon>Bruguierivoracaceae</taxon>
        <taxon>Sodalis</taxon>
    </lineage>
</organism>
<comment type="similarity">
    <text evidence="5">Belongs to the class-III pyridoxal-phosphate-dependent aminotransferase family. Putrescine aminotransferase subfamily.</text>
</comment>
<dbReference type="InterPro" id="IPR015421">
    <property type="entry name" value="PyrdxlP-dep_Trfase_major"/>
</dbReference>
<dbReference type="Proteomes" id="UP000294555">
    <property type="component" value="Unassembled WGS sequence"/>
</dbReference>
<dbReference type="Gene3D" id="3.40.640.10">
    <property type="entry name" value="Type I PLP-dependent aspartate aminotransferase-like (Major domain)"/>
    <property type="match status" value="1"/>
</dbReference>
<evidence type="ECO:0000256" key="5">
    <source>
        <dbReference type="HAMAP-Rule" id="MF_01276"/>
    </source>
</evidence>
<protein>
    <recommendedName>
        <fullName evidence="5">Putrescine aminotransferase</fullName>
        <shortName evidence="5">PAT</shortName>
        <shortName evidence="5">PATase</shortName>
        <ecNumber evidence="5">2.6.1.82</ecNumber>
    </recommendedName>
    <alternativeName>
        <fullName evidence="5">Cadaverine transaminase</fullName>
    </alternativeName>
    <alternativeName>
        <fullName evidence="5">Diamine transaminase</fullName>
        <ecNumber evidence="5">2.6.1.29</ecNumber>
    </alternativeName>
    <alternativeName>
        <fullName evidence="5">Putrescine transaminase</fullName>
    </alternativeName>
    <alternativeName>
        <fullName evidence="5">Putrescine--2-oxoglutaric acid transaminase</fullName>
    </alternativeName>
</protein>
<comment type="pathway">
    <text evidence="5">Amino-acid degradation.</text>
</comment>
<evidence type="ECO:0000256" key="2">
    <source>
        <dbReference type="ARBA" id="ARBA00022576"/>
    </source>
</evidence>
<dbReference type="HAMAP" id="MF_01276">
    <property type="entry name" value="Putres_aminotrans_3"/>
    <property type="match status" value="1"/>
</dbReference>
<feature type="modified residue" description="N6-(pyridoxal phosphate)lysine" evidence="5">
    <location>
        <position position="296"/>
    </location>
</feature>
<dbReference type="GO" id="GO:0030170">
    <property type="term" value="F:pyridoxal phosphate binding"/>
    <property type="evidence" value="ECO:0007669"/>
    <property type="project" value="UniProtKB-UniRule"/>
</dbReference>
<dbReference type="GO" id="GO:0009447">
    <property type="term" value="P:putrescine catabolic process"/>
    <property type="evidence" value="ECO:0007669"/>
    <property type="project" value="UniProtKB-UniRule"/>
</dbReference>
<dbReference type="SUPFAM" id="SSF53383">
    <property type="entry name" value="PLP-dependent transferases"/>
    <property type="match status" value="1"/>
</dbReference>
<proteinExistence type="inferred from homology"/>
<dbReference type="NCBIfam" id="NF008570">
    <property type="entry name" value="PRK11522.1"/>
    <property type="match status" value="1"/>
</dbReference>
<dbReference type="CDD" id="cd00610">
    <property type="entry name" value="OAT_like"/>
    <property type="match status" value="1"/>
</dbReference>
<comment type="catalytic activity">
    <reaction evidence="5">
        <text>an alkane-alpha,omega-diamine + 2-oxoglutarate = an omega-aminoaldehyde + L-glutamate</text>
        <dbReference type="Rhea" id="RHEA:18217"/>
        <dbReference type="Rhea" id="RHEA-COMP:9766"/>
        <dbReference type="Rhea" id="RHEA-COMP:12750"/>
        <dbReference type="ChEBI" id="CHEBI:16810"/>
        <dbReference type="ChEBI" id="CHEBI:29985"/>
        <dbReference type="ChEBI" id="CHEBI:70977"/>
        <dbReference type="ChEBI" id="CHEBI:133427"/>
        <dbReference type="EC" id="2.6.1.29"/>
    </reaction>
</comment>
<comment type="caution">
    <text evidence="6">The sequence shown here is derived from an EMBL/GenBank/DDBJ whole genome shotgun (WGS) entry which is preliminary data.</text>
</comment>
<keyword evidence="4 5" id="KW-0663">Pyridoxal phosphate</keyword>
<sequence>MSSISDNLTPLECTQQALKWIEKKTLTQDEMIDLNNQVMNNFKEYVNPGFLEYRKSVTVGGDYGAVEWRASGLNTLVDTQGREYIDCLGGFGIFNVGHRNPKVLSAVEHQLAKQPLHSQELLDPLRALLAKTLAAVTPGKLKYTFFSNSGTESVEAALKLAKAYQAPRGKFRFVATSGAFHGKTLGALSATAKAAFRQPFMPMLPGFDHVPFGDIDALRVHLRAYSDVAAVILEPIQGEGGVIIPPAGYLTAVRALCDETGALLILDEVQTGMGRTGKMFACEHEGVQPDILCLAKALGGGVMPIGATVATEEIFSVLFDNPFLHTTTFGGNPLACAAALATFNVLLSEDLPAQAAQKGHVLLAGLSRLAADYPEFLVEARGRGLMQALEFRRNDIGYAFSQGMFRHQVLVAGTLNNAKTIRIEPPLTITLEYCHQVLGAAERVLAAMRINAPGAHVFMKPTAIAVTTPIKTAAPVGVAVMASASLR</sequence>
<dbReference type="InterPro" id="IPR005814">
    <property type="entry name" value="Aminotrans_3"/>
</dbReference>